<dbReference type="InterPro" id="IPR050620">
    <property type="entry name" value="Thioredoxin_H-type-like"/>
</dbReference>
<accession>Q1JNW0</accession>
<gene>
    <name evidence="2" type="ordered locus">MGAS9429_Spy0101</name>
</gene>
<dbReference type="SUPFAM" id="SSF52833">
    <property type="entry name" value="Thioredoxin-like"/>
    <property type="match status" value="1"/>
</dbReference>
<dbReference type="KEGG" id="spk:MGAS9429_Spy0101"/>
<dbReference type="InterPro" id="IPR013766">
    <property type="entry name" value="Thioredoxin_domain"/>
</dbReference>
<dbReference type="EMBL" id="CP000259">
    <property type="protein sequence ID" value="ABF31289.1"/>
    <property type="molecule type" value="Genomic_DNA"/>
</dbReference>
<organism evidence="2 3">
    <name type="scientific">Streptococcus pyogenes serotype M12 (strain MGAS9429)</name>
    <dbReference type="NCBI Taxonomy" id="370551"/>
    <lineage>
        <taxon>Bacteria</taxon>
        <taxon>Bacillati</taxon>
        <taxon>Bacillota</taxon>
        <taxon>Bacilli</taxon>
        <taxon>Lactobacillales</taxon>
        <taxon>Streptococcaceae</taxon>
        <taxon>Streptococcus</taxon>
    </lineage>
</organism>
<feature type="domain" description="Thioredoxin" evidence="1">
    <location>
        <begin position="1"/>
        <end position="106"/>
    </location>
</feature>
<name>Q1JNW0_STRPC</name>
<evidence type="ECO:0000259" key="1">
    <source>
        <dbReference type="PROSITE" id="PS51352"/>
    </source>
</evidence>
<protein>
    <submittedName>
        <fullName evidence="2">Thioredoxin</fullName>
    </submittedName>
</protein>
<dbReference type="PROSITE" id="PS51352">
    <property type="entry name" value="THIOREDOXIN_2"/>
    <property type="match status" value="1"/>
</dbReference>
<dbReference type="CDD" id="cd02947">
    <property type="entry name" value="TRX_family"/>
    <property type="match status" value="1"/>
</dbReference>
<dbReference type="Proteomes" id="UP000002433">
    <property type="component" value="Chromosome"/>
</dbReference>
<evidence type="ECO:0000313" key="2">
    <source>
        <dbReference type="EMBL" id="ABF31289.1"/>
    </source>
</evidence>
<dbReference type="PANTHER" id="PTHR10438:SF468">
    <property type="entry name" value="THIOREDOXIN-1-RELATED"/>
    <property type="match status" value="1"/>
</dbReference>
<dbReference type="InterPro" id="IPR036249">
    <property type="entry name" value="Thioredoxin-like_sf"/>
</dbReference>
<sequence length="106" mass="12389">MMIRPTSYESLAALVEKEDKLVLFFTADWCPDCQFIYPIMPEIEAELTDMTFVCVNRDQFIEVAQKWDIFGIPSFVVIEKGQEVGRLVNKMRKTKTEIMHFLAAYQ</sequence>
<proteinExistence type="predicted"/>
<dbReference type="Gene3D" id="3.40.30.10">
    <property type="entry name" value="Glutaredoxin"/>
    <property type="match status" value="1"/>
</dbReference>
<dbReference type="PANTHER" id="PTHR10438">
    <property type="entry name" value="THIOREDOXIN"/>
    <property type="match status" value="1"/>
</dbReference>
<evidence type="ECO:0000313" key="3">
    <source>
        <dbReference type="Proteomes" id="UP000002433"/>
    </source>
</evidence>
<reference evidence="2 3" key="1">
    <citation type="journal article" date="2006" name="Proc. Natl. Acad. Sci. U.S.A.">
        <title>Molecular genetic anatomy of inter- and intraserotype variation in the human bacterial pathogen group A Streptococcus.</title>
        <authorList>
            <person name="Beres S.B."/>
            <person name="Richter E.W."/>
            <person name="Nagiec M.J."/>
            <person name="Sumby P."/>
            <person name="Porcella S.F."/>
            <person name="DeLeo F.R."/>
            <person name="Musser J.M."/>
        </authorList>
    </citation>
    <scope>NUCLEOTIDE SEQUENCE [LARGE SCALE GENOMIC DNA]</scope>
    <source>
        <strain evidence="2 3">MGAS9429</strain>
    </source>
</reference>
<dbReference type="AlphaFoldDB" id="Q1JNW0"/>
<dbReference type="Pfam" id="PF00085">
    <property type="entry name" value="Thioredoxin"/>
    <property type="match status" value="1"/>
</dbReference>
<dbReference type="HOGENOM" id="CLU_090389_14_3_9"/>